<keyword evidence="3" id="KW-1185">Reference proteome</keyword>
<comment type="caution">
    <text evidence="2">The sequence shown here is derived from an EMBL/GenBank/DDBJ whole genome shotgun (WGS) entry which is preliminary data.</text>
</comment>
<proteinExistence type="predicted"/>
<organism evidence="2 3">
    <name type="scientific">Galbibacter pacificus</name>
    <dbReference type="NCBI Taxonomy" id="2996052"/>
    <lineage>
        <taxon>Bacteria</taxon>
        <taxon>Pseudomonadati</taxon>
        <taxon>Bacteroidota</taxon>
        <taxon>Flavobacteriia</taxon>
        <taxon>Flavobacteriales</taxon>
        <taxon>Flavobacteriaceae</taxon>
        <taxon>Galbibacter</taxon>
    </lineage>
</organism>
<dbReference type="EMBL" id="JAPMUA010000002">
    <property type="protein sequence ID" value="MDG3585854.1"/>
    <property type="molecule type" value="Genomic_DNA"/>
</dbReference>
<dbReference type="Pfam" id="PF13648">
    <property type="entry name" value="Lipocalin_4"/>
    <property type="match status" value="1"/>
</dbReference>
<dbReference type="Proteomes" id="UP001153642">
    <property type="component" value="Unassembled WGS sequence"/>
</dbReference>
<accession>A0ABT6FRG7</accession>
<evidence type="ECO:0000313" key="3">
    <source>
        <dbReference type="Proteomes" id="UP001153642"/>
    </source>
</evidence>
<evidence type="ECO:0000313" key="2">
    <source>
        <dbReference type="EMBL" id="MDG3585854.1"/>
    </source>
</evidence>
<dbReference type="InterPro" id="IPR024311">
    <property type="entry name" value="Lipocalin-like"/>
</dbReference>
<name>A0ABT6FRG7_9FLAO</name>
<reference evidence="2" key="1">
    <citation type="submission" date="2022-11" db="EMBL/GenBank/DDBJ databases">
        <title>High-quality draft genome sequence of Galbibacter sp. strain CMA-7.</title>
        <authorList>
            <person name="Wei L."/>
            <person name="Dong C."/>
            <person name="Shao Z."/>
        </authorList>
    </citation>
    <scope>NUCLEOTIDE SEQUENCE</scope>
    <source>
        <strain evidence="2">CMA-7</strain>
    </source>
</reference>
<sequence>MERILKLSVIIVYAILLKSCSDDDDNATINGSSILGTWQLTESYMDTGDGTGDWETAEGIYTYTFLKNGTFTSSQFSKCDTGTYVLNENQLTLNYACDTLDEPLKIADGKLVAKIKYNESILELTPIEPACVEGCGYRFEKTLITTNGDK</sequence>
<evidence type="ECO:0000259" key="1">
    <source>
        <dbReference type="Pfam" id="PF13648"/>
    </source>
</evidence>
<gene>
    <name evidence="2" type="ORF">OSR52_08220</name>
</gene>
<feature type="domain" description="Lipocalin-like" evidence="1">
    <location>
        <begin position="34"/>
        <end position="99"/>
    </location>
</feature>
<dbReference type="RefSeq" id="WP_277898894.1">
    <property type="nucleotide sequence ID" value="NZ_JAPMUA010000002.1"/>
</dbReference>
<protein>
    <submittedName>
        <fullName evidence="2">Lipocalin family protein</fullName>
    </submittedName>
</protein>